<proteinExistence type="predicted"/>
<dbReference type="GO" id="GO:0005634">
    <property type="term" value="C:nucleus"/>
    <property type="evidence" value="ECO:0007669"/>
    <property type="project" value="UniProtKB-SubCell"/>
</dbReference>
<evidence type="ECO:0000256" key="1">
    <source>
        <dbReference type="ARBA" id="ARBA00004123"/>
    </source>
</evidence>
<dbReference type="InterPro" id="IPR010402">
    <property type="entry name" value="CCT_domain"/>
</dbReference>
<dbReference type="STRING" id="77586.A0A0D9XN16"/>
<reference evidence="7" key="2">
    <citation type="submission" date="2013-12" db="EMBL/GenBank/DDBJ databases">
        <authorList>
            <person name="Yu Y."/>
            <person name="Lee S."/>
            <person name="de Baynast K."/>
            <person name="Wissotski M."/>
            <person name="Liu L."/>
            <person name="Talag J."/>
            <person name="Goicoechea J."/>
            <person name="Angelova A."/>
            <person name="Jetty R."/>
            <person name="Kudrna D."/>
            <person name="Golser W."/>
            <person name="Rivera L."/>
            <person name="Zhang J."/>
            <person name="Wing R."/>
        </authorList>
    </citation>
    <scope>NUCLEOTIDE SEQUENCE</scope>
</reference>
<dbReference type="PANTHER" id="PTHR31319:SF114">
    <property type="entry name" value="OS12G0262400 PROTEIN"/>
    <property type="match status" value="1"/>
</dbReference>
<organism evidence="6 7">
    <name type="scientific">Leersia perrieri</name>
    <dbReference type="NCBI Taxonomy" id="77586"/>
    <lineage>
        <taxon>Eukaryota</taxon>
        <taxon>Viridiplantae</taxon>
        <taxon>Streptophyta</taxon>
        <taxon>Embryophyta</taxon>
        <taxon>Tracheophyta</taxon>
        <taxon>Spermatophyta</taxon>
        <taxon>Magnoliopsida</taxon>
        <taxon>Liliopsida</taxon>
        <taxon>Poales</taxon>
        <taxon>Poaceae</taxon>
        <taxon>BOP clade</taxon>
        <taxon>Oryzoideae</taxon>
        <taxon>Oryzeae</taxon>
        <taxon>Oryzinae</taxon>
        <taxon>Leersia</taxon>
    </lineage>
</organism>
<dbReference type="eggNOG" id="ENOG502RY4T">
    <property type="taxonomic scope" value="Eukaryota"/>
</dbReference>
<dbReference type="Pfam" id="PF06203">
    <property type="entry name" value="CCT"/>
    <property type="match status" value="1"/>
</dbReference>
<reference evidence="6 7" key="1">
    <citation type="submission" date="2012-08" db="EMBL/GenBank/DDBJ databases">
        <title>Oryza genome evolution.</title>
        <authorList>
            <person name="Wing R.A."/>
        </authorList>
    </citation>
    <scope>NUCLEOTIDE SEQUENCE</scope>
</reference>
<feature type="region of interest" description="Disordered" evidence="4">
    <location>
        <begin position="238"/>
        <end position="268"/>
    </location>
</feature>
<evidence type="ECO:0000259" key="5">
    <source>
        <dbReference type="PROSITE" id="PS51017"/>
    </source>
</evidence>
<comment type="subcellular location">
    <subcellularLocation>
        <location evidence="1 3">Nucleus</location>
    </subcellularLocation>
</comment>
<keyword evidence="2 3" id="KW-0539">Nucleus</keyword>
<dbReference type="Gramene" id="LPERR11G00100.1">
    <property type="protein sequence ID" value="LPERR11G00100.1"/>
    <property type="gene ID" value="LPERR11G00100"/>
</dbReference>
<evidence type="ECO:0000313" key="7">
    <source>
        <dbReference type="Proteomes" id="UP000032180"/>
    </source>
</evidence>
<sequence length="321" mass="34389">MAPSPDFFFDLSLLLPDDDSKSNNIAAATAAVARALDLGCSAVALDRSHRGILAHDSHSPIASSSSLPQYTRLTLSLDSATALALSAARLLRTYDIVAARPLTQAAFNHLCHLARVRALVALKLSSTGSEVKIAILIKSEHSFNSAAKAEHILNQIAADFGGRISSKDRLLNSWSTSCSSSSEAAAAAATRVAAVGSRYSAEERRERIDKYRTKRNQRNFDKKITYACRKTLADSRPRVKGRFARNSDDGGPAASAPADESSFEVSPHAPLTTSTANVVPEWWPAVQEALATQEQDDAAADELLAAYLGVSSLDLYSPPRH</sequence>
<feature type="domain" description="CCT" evidence="5">
    <location>
        <begin position="204"/>
        <end position="246"/>
    </location>
</feature>
<dbReference type="GO" id="GO:0009909">
    <property type="term" value="P:regulation of flower development"/>
    <property type="evidence" value="ECO:0007669"/>
    <property type="project" value="InterPro"/>
</dbReference>
<dbReference type="PANTHER" id="PTHR31319">
    <property type="entry name" value="ZINC FINGER PROTEIN CONSTANS-LIKE 4"/>
    <property type="match status" value="1"/>
</dbReference>
<evidence type="ECO:0000313" key="6">
    <source>
        <dbReference type="EnsemblPlants" id="LPERR11G00100.1"/>
    </source>
</evidence>
<dbReference type="InterPro" id="IPR045281">
    <property type="entry name" value="CONSTANS-like"/>
</dbReference>
<feature type="compositionally biased region" description="Low complexity" evidence="4">
    <location>
        <begin position="249"/>
        <end position="260"/>
    </location>
</feature>
<protein>
    <recommendedName>
        <fullName evidence="5">CCT domain-containing protein</fullName>
    </recommendedName>
</protein>
<keyword evidence="7" id="KW-1185">Reference proteome</keyword>
<evidence type="ECO:0000256" key="3">
    <source>
        <dbReference type="PROSITE-ProRule" id="PRU00357"/>
    </source>
</evidence>
<dbReference type="PROSITE" id="PS51017">
    <property type="entry name" value="CCT"/>
    <property type="match status" value="1"/>
</dbReference>
<evidence type="ECO:0000256" key="2">
    <source>
        <dbReference type="ARBA" id="ARBA00023242"/>
    </source>
</evidence>
<dbReference type="GO" id="GO:0003700">
    <property type="term" value="F:DNA-binding transcription factor activity"/>
    <property type="evidence" value="ECO:0007669"/>
    <property type="project" value="TreeGrafter"/>
</dbReference>
<dbReference type="EnsemblPlants" id="LPERR11G00100.1">
    <property type="protein sequence ID" value="LPERR11G00100.1"/>
    <property type="gene ID" value="LPERR11G00100"/>
</dbReference>
<dbReference type="Proteomes" id="UP000032180">
    <property type="component" value="Chromosome 11"/>
</dbReference>
<accession>A0A0D9XN16</accession>
<dbReference type="AlphaFoldDB" id="A0A0D9XN16"/>
<evidence type="ECO:0000256" key="4">
    <source>
        <dbReference type="SAM" id="MobiDB-lite"/>
    </source>
</evidence>
<name>A0A0D9XN16_9ORYZ</name>
<dbReference type="HOGENOM" id="CLU_867034_0_0_1"/>
<reference evidence="6" key="3">
    <citation type="submission" date="2015-04" db="UniProtKB">
        <authorList>
            <consortium name="EnsemblPlants"/>
        </authorList>
    </citation>
    <scope>IDENTIFICATION</scope>
</reference>